<dbReference type="Gramene" id="mRNA:HanXRQr2_Chr06g0257141">
    <property type="protein sequence ID" value="CDS:HanXRQr2_Chr06g0257141.1"/>
    <property type="gene ID" value="HanXRQr2_Chr06g0257141"/>
</dbReference>
<evidence type="ECO:0000313" key="3">
    <source>
        <dbReference type="Proteomes" id="UP000215914"/>
    </source>
</evidence>
<evidence type="ECO:0000256" key="1">
    <source>
        <dbReference type="SAM" id="MobiDB-lite"/>
    </source>
</evidence>
<organism evidence="2 3">
    <name type="scientific">Helianthus annuus</name>
    <name type="common">Common sunflower</name>
    <dbReference type="NCBI Taxonomy" id="4232"/>
    <lineage>
        <taxon>Eukaryota</taxon>
        <taxon>Viridiplantae</taxon>
        <taxon>Streptophyta</taxon>
        <taxon>Embryophyta</taxon>
        <taxon>Tracheophyta</taxon>
        <taxon>Spermatophyta</taxon>
        <taxon>Magnoliopsida</taxon>
        <taxon>eudicotyledons</taxon>
        <taxon>Gunneridae</taxon>
        <taxon>Pentapetalae</taxon>
        <taxon>asterids</taxon>
        <taxon>campanulids</taxon>
        <taxon>Asterales</taxon>
        <taxon>Asteraceae</taxon>
        <taxon>Asteroideae</taxon>
        <taxon>Heliantheae alliance</taxon>
        <taxon>Heliantheae</taxon>
        <taxon>Helianthus</taxon>
    </lineage>
</organism>
<gene>
    <name evidence="2" type="ORF">HanXRQr2_Chr06g0257141</name>
</gene>
<keyword evidence="3" id="KW-1185">Reference proteome</keyword>
<evidence type="ECO:0000313" key="2">
    <source>
        <dbReference type="EMBL" id="KAF5802229.1"/>
    </source>
</evidence>
<accession>A0A9K3IT29</accession>
<dbReference type="PANTHER" id="PTHR35324">
    <property type="entry name" value="BNAA08G03750D PROTEIN"/>
    <property type="match status" value="1"/>
</dbReference>
<feature type="region of interest" description="Disordered" evidence="1">
    <location>
        <begin position="1"/>
        <end position="26"/>
    </location>
</feature>
<name>A0A9K3IT29_HELAN</name>
<reference evidence="2" key="2">
    <citation type="submission" date="2020-06" db="EMBL/GenBank/DDBJ databases">
        <title>Helianthus annuus Genome sequencing and assembly Release 2.</title>
        <authorList>
            <person name="Gouzy J."/>
            <person name="Langlade N."/>
            <person name="Munos S."/>
        </authorList>
    </citation>
    <scope>NUCLEOTIDE SEQUENCE</scope>
    <source>
        <tissue evidence="2">Leaves</tissue>
    </source>
</reference>
<dbReference type="AlphaFoldDB" id="A0A9K3IT29"/>
<protein>
    <submittedName>
        <fullName evidence="2">Uncharacterized protein</fullName>
    </submittedName>
</protein>
<feature type="compositionally biased region" description="Polar residues" evidence="1">
    <location>
        <begin position="1"/>
        <end position="21"/>
    </location>
</feature>
<reference evidence="2" key="1">
    <citation type="journal article" date="2017" name="Nature">
        <title>The sunflower genome provides insights into oil metabolism, flowering and Asterid evolution.</title>
        <authorList>
            <person name="Badouin H."/>
            <person name="Gouzy J."/>
            <person name="Grassa C.J."/>
            <person name="Murat F."/>
            <person name="Staton S.E."/>
            <person name="Cottret L."/>
            <person name="Lelandais-Briere C."/>
            <person name="Owens G.L."/>
            <person name="Carrere S."/>
            <person name="Mayjonade B."/>
            <person name="Legrand L."/>
            <person name="Gill N."/>
            <person name="Kane N.C."/>
            <person name="Bowers J.E."/>
            <person name="Hubner S."/>
            <person name="Bellec A."/>
            <person name="Berard A."/>
            <person name="Berges H."/>
            <person name="Blanchet N."/>
            <person name="Boniface M.C."/>
            <person name="Brunel D."/>
            <person name="Catrice O."/>
            <person name="Chaidir N."/>
            <person name="Claudel C."/>
            <person name="Donnadieu C."/>
            <person name="Faraut T."/>
            <person name="Fievet G."/>
            <person name="Helmstetter N."/>
            <person name="King M."/>
            <person name="Knapp S.J."/>
            <person name="Lai Z."/>
            <person name="Le Paslier M.C."/>
            <person name="Lippi Y."/>
            <person name="Lorenzon L."/>
            <person name="Mandel J.R."/>
            <person name="Marage G."/>
            <person name="Marchand G."/>
            <person name="Marquand E."/>
            <person name="Bret-Mestries E."/>
            <person name="Morien E."/>
            <person name="Nambeesan S."/>
            <person name="Nguyen T."/>
            <person name="Pegot-Espagnet P."/>
            <person name="Pouilly N."/>
            <person name="Raftis F."/>
            <person name="Sallet E."/>
            <person name="Schiex T."/>
            <person name="Thomas J."/>
            <person name="Vandecasteele C."/>
            <person name="Vares D."/>
            <person name="Vear F."/>
            <person name="Vautrin S."/>
            <person name="Crespi M."/>
            <person name="Mangin B."/>
            <person name="Burke J.M."/>
            <person name="Salse J."/>
            <person name="Munos S."/>
            <person name="Vincourt P."/>
            <person name="Rieseberg L.H."/>
            <person name="Langlade N.B."/>
        </authorList>
    </citation>
    <scope>NUCLEOTIDE SEQUENCE</scope>
    <source>
        <tissue evidence="2">Leaves</tissue>
    </source>
</reference>
<dbReference type="EMBL" id="MNCJ02000321">
    <property type="protein sequence ID" value="KAF5802229.1"/>
    <property type="molecule type" value="Genomic_DNA"/>
</dbReference>
<comment type="caution">
    <text evidence="2">The sequence shown here is derived from an EMBL/GenBank/DDBJ whole genome shotgun (WGS) entry which is preliminary data.</text>
</comment>
<sequence length="76" mass="8797">MSNSTTPDPETPNHHQVTTKLQLAHHQPAEALDKEAVLWRIRYHKCIRKVKGTFETLANRTTNEKWSEPMDVFTSP</sequence>
<dbReference type="PANTHER" id="PTHR35324:SF5">
    <property type="entry name" value="BHLH DOMAIN-CONTAINING PROTEIN"/>
    <property type="match status" value="1"/>
</dbReference>
<proteinExistence type="predicted"/>
<dbReference type="Proteomes" id="UP000215914">
    <property type="component" value="Unassembled WGS sequence"/>
</dbReference>